<protein>
    <recommendedName>
        <fullName evidence="3">YwgA family protein</fullName>
    </recommendedName>
</protein>
<reference evidence="2" key="1">
    <citation type="journal article" date="2017" name="Appl. Environ. Microbiol.">
        <title>Genomic analysis of Calderihabitans maritimus KKC1, a thermophilic hydrogenogenic carboxydotrophic bacterium isolated from marine sediment.</title>
        <authorList>
            <person name="Omae K."/>
            <person name="Yoneda Y."/>
            <person name="Fukuyama Y."/>
            <person name="Yoshida T."/>
            <person name="Sako Y."/>
        </authorList>
    </citation>
    <scope>NUCLEOTIDE SEQUENCE [LARGE SCALE GENOMIC DNA]</scope>
    <source>
        <strain evidence="2">KKC1</strain>
    </source>
</reference>
<organism evidence="1 2">
    <name type="scientific">Calderihabitans maritimus</name>
    <dbReference type="NCBI Taxonomy" id="1246530"/>
    <lineage>
        <taxon>Bacteria</taxon>
        <taxon>Bacillati</taxon>
        <taxon>Bacillota</taxon>
        <taxon>Clostridia</taxon>
        <taxon>Neomoorellales</taxon>
        <taxon>Calderihabitantaceae</taxon>
        <taxon>Calderihabitans</taxon>
    </lineage>
</organism>
<evidence type="ECO:0008006" key="3">
    <source>
        <dbReference type="Google" id="ProtNLM"/>
    </source>
</evidence>
<evidence type="ECO:0000313" key="1">
    <source>
        <dbReference type="EMBL" id="GAW91913.1"/>
    </source>
</evidence>
<dbReference type="RefSeq" id="WP_088553368.1">
    <property type="nucleotide sequence ID" value="NZ_BDGJ01000040.1"/>
</dbReference>
<dbReference type="EMBL" id="BDGJ01000040">
    <property type="protein sequence ID" value="GAW91913.1"/>
    <property type="molecule type" value="Genomic_DNA"/>
</dbReference>
<comment type="caution">
    <text evidence="1">The sequence shown here is derived from an EMBL/GenBank/DDBJ whole genome shotgun (WGS) entry which is preliminary data.</text>
</comment>
<keyword evidence="2" id="KW-1185">Reference proteome</keyword>
<sequence>MGGRLETYAMLGKLIDILGEVRGRKKIQKIVYLAQQFGAPFGEDFDYHIYGPFSEKLATELREMTWLGLIEEEKTITAGGYIQYRYYLTEKGKEFVAAHSKSYSELLDFADLLKELNSFDARDLELKATLWFLLKSGLSPDEVFKEVKELKPDQAYQDGEIEDALRYLEKFYRQ</sequence>
<name>A0A1Z5HQV3_9FIRM</name>
<accession>A0A1Z5HQV3</accession>
<dbReference type="OrthoDB" id="5507947at2"/>
<dbReference type="Proteomes" id="UP000197032">
    <property type="component" value="Unassembled WGS sequence"/>
</dbReference>
<dbReference type="AlphaFoldDB" id="A0A1Z5HQV3"/>
<gene>
    <name evidence="1" type="ORF">KKC1_10740</name>
</gene>
<proteinExistence type="predicted"/>
<evidence type="ECO:0000313" key="2">
    <source>
        <dbReference type="Proteomes" id="UP000197032"/>
    </source>
</evidence>